<reference evidence="3" key="1">
    <citation type="journal article" date="2023" name="Plant J.">
        <title>The genome of the king protea, Protea cynaroides.</title>
        <authorList>
            <person name="Chang J."/>
            <person name="Duong T.A."/>
            <person name="Schoeman C."/>
            <person name="Ma X."/>
            <person name="Roodt D."/>
            <person name="Barker N."/>
            <person name="Li Z."/>
            <person name="Van de Peer Y."/>
            <person name="Mizrachi E."/>
        </authorList>
    </citation>
    <scope>NUCLEOTIDE SEQUENCE</scope>
    <source>
        <tissue evidence="3">Young leaves</tissue>
    </source>
</reference>
<dbReference type="PANTHER" id="PTHR48014:SF10">
    <property type="entry name" value="PROTEIN KINASE SUPERFAMILY PROTEIN"/>
    <property type="match status" value="1"/>
</dbReference>
<name>A0A9Q0GRF4_9MAGN</name>
<dbReference type="EMBL" id="JAMYWD010000012">
    <property type="protein sequence ID" value="KAJ4952732.1"/>
    <property type="molecule type" value="Genomic_DNA"/>
</dbReference>
<dbReference type="InterPro" id="IPR047173">
    <property type="entry name" value="STRAD_A/B-like"/>
</dbReference>
<accession>A0A9Q0GRF4</accession>
<keyword evidence="4" id="KW-1185">Reference proteome</keyword>
<dbReference type="PANTHER" id="PTHR48014">
    <property type="entry name" value="SERINE/THREONINE-PROTEIN KINASE FRAY2"/>
    <property type="match status" value="1"/>
</dbReference>
<dbReference type="Proteomes" id="UP001141806">
    <property type="component" value="Unassembled WGS sequence"/>
</dbReference>
<feature type="coiled-coil region" evidence="2">
    <location>
        <begin position="112"/>
        <end position="156"/>
    </location>
</feature>
<comment type="similarity">
    <text evidence="1">Belongs to the protein kinase superfamily. STE Ser/Thr protein kinase family. STE20 subfamily.</text>
</comment>
<evidence type="ECO:0000313" key="4">
    <source>
        <dbReference type="Proteomes" id="UP001141806"/>
    </source>
</evidence>
<organism evidence="3 4">
    <name type="scientific">Protea cynaroides</name>
    <dbReference type="NCBI Taxonomy" id="273540"/>
    <lineage>
        <taxon>Eukaryota</taxon>
        <taxon>Viridiplantae</taxon>
        <taxon>Streptophyta</taxon>
        <taxon>Embryophyta</taxon>
        <taxon>Tracheophyta</taxon>
        <taxon>Spermatophyta</taxon>
        <taxon>Magnoliopsida</taxon>
        <taxon>Proteales</taxon>
        <taxon>Proteaceae</taxon>
        <taxon>Protea</taxon>
    </lineage>
</organism>
<dbReference type="OrthoDB" id="1734089at2759"/>
<dbReference type="AlphaFoldDB" id="A0A9Q0GRF4"/>
<gene>
    <name evidence="3" type="ORF">NE237_029564</name>
</gene>
<evidence type="ECO:0000313" key="3">
    <source>
        <dbReference type="EMBL" id="KAJ4952732.1"/>
    </source>
</evidence>
<evidence type="ECO:0000256" key="2">
    <source>
        <dbReference type="SAM" id="Coils"/>
    </source>
</evidence>
<evidence type="ECO:0000256" key="1">
    <source>
        <dbReference type="ARBA" id="ARBA00008874"/>
    </source>
</evidence>
<proteinExistence type="inferred from homology"/>
<dbReference type="GO" id="GO:0043539">
    <property type="term" value="F:protein serine/threonine kinase activator activity"/>
    <property type="evidence" value="ECO:0007669"/>
    <property type="project" value="InterPro"/>
</dbReference>
<comment type="caution">
    <text evidence="3">The sequence shown here is derived from an EMBL/GenBank/DDBJ whole genome shotgun (WGS) entry which is preliminary data.</text>
</comment>
<keyword evidence="2" id="KW-0175">Coiled coil</keyword>
<sequence length="158" mass="17236">MDNLPDVEDASGAVIQRKGCFKVTSADLITKSASSSCLINPVCGVSSSLITPTISATSVLPSLQYILQLNTKEMEQIINVIKYVEQSSDHQAEFSDAGSTNILQIFSASAREKELQAQVVSLQQSNKSLLEDLQRLNMVNAQLERHLNALQNKQDEGI</sequence>
<protein>
    <submittedName>
        <fullName evidence="3">Uncharacterized protein</fullName>
    </submittedName>
</protein>